<evidence type="ECO:0000259" key="8">
    <source>
        <dbReference type="Pfam" id="PF13359"/>
    </source>
</evidence>
<comment type="subcellular location">
    <subcellularLocation>
        <location evidence="2">Nucleus</location>
    </subcellularLocation>
</comment>
<proteinExistence type="inferred from homology"/>
<evidence type="ECO:0000256" key="3">
    <source>
        <dbReference type="ARBA" id="ARBA00006958"/>
    </source>
</evidence>
<evidence type="ECO:0000256" key="6">
    <source>
        <dbReference type="ARBA" id="ARBA00022801"/>
    </source>
</evidence>
<evidence type="ECO:0000256" key="4">
    <source>
        <dbReference type="ARBA" id="ARBA00022722"/>
    </source>
</evidence>
<evidence type="ECO:0000313" key="10">
    <source>
        <dbReference type="Proteomes" id="UP001415857"/>
    </source>
</evidence>
<evidence type="ECO:0000256" key="2">
    <source>
        <dbReference type="ARBA" id="ARBA00004123"/>
    </source>
</evidence>
<comment type="cofactor">
    <cofactor evidence="1">
        <name>a divalent metal cation</name>
        <dbReference type="ChEBI" id="CHEBI:60240"/>
    </cofactor>
</comment>
<dbReference type="EMBL" id="JBBPBK010000004">
    <property type="protein sequence ID" value="KAK9286606.1"/>
    <property type="molecule type" value="Genomic_DNA"/>
</dbReference>
<reference evidence="9 10" key="1">
    <citation type="journal article" date="2024" name="Plant J.">
        <title>Genome sequences and population genomics reveal climatic adaptation and genomic divergence between two closely related sweetgum species.</title>
        <authorList>
            <person name="Xu W.Q."/>
            <person name="Ren C.Q."/>
            <person name="Zhang X.Y."/>
            <person name="Comes H.P."/>
            <person name="Liu X.H."/>
            <person name="Li Y.G."/>
            <person name="Kettle C.J."/>
            <person name="Jalonen R."/>
            <person name="Gaisberger H."/>
            <person name="Ma Y.Z."/>
            <person name="Qiu Y.X."/>
        </authorList>
    </citation>
    <scope>NUCLEOTIDE SEQUENCE [LARGE SCALE GENOMIC DNA]</scope>
    <source>
        <strain evidence="9">Hangzhou</strain>
    </source>
</reference>
<dbReference type="GO" id="GO:0005634">
    <property type="term" value="C:nucleus"/>
    <property type="evidence" value="ECO:0007669"/>
    <property type="project" value="UniProtKB-SubCell"/>
</dbReference>
<dbReference type="GO" id="GO:0046872">
    <property type="term" value="F:metal ion binding"/>
    <property type="evidence" value="ECO:0007669"/>
    <property type="project" value="UniProtKB-KW"/>
</dbReference>
<dbReference type="InterPro" id="IPR045249">
    <property type="entry name" value="HARBI1-like"/>
</dbReference>
<evidence type="ECO:0000256" key="7">
    <source>
        <dbReference type="ARBA" id="ARBA00023242"/>
    </source>
</evidence>
<dbReference type="GO" id="GO:0016787">
    <property type="term" value="F:hydrolase activity"/>
    <property type="evidence" value="ECO:0007669"/>
    <property type="project" value="UniProtKB-KW"/>
</dbReference>
<gene>
    <name evidence="9" type="ORF">L1049_015006</name>
</gene>
<keyword evidence="10" id="KW-1185">Reference proteome</keyword>
<dbReference type="InterPro" id="IPR027806">
    <property type="entry name" value="HARBI1_dom"/>
</dbReference>
<dbReference type="Proteomes" id="UP001415857">
    <property type="component" value="Unassembled WGS sequence"/>
</dbReference>
<keyword evidence="5" id="KW-0479">Metal-binding</keyword>
<keyword evidence="4" id="KW-0540">Nuclease</keyword>
<name>A0AAP0S303_LIQFO</name>
<dbReference type="PANTHER" id="PTHR22930">
    <property type="match status" value="1"/>
</dbReference>
<dbReference type="PANTHER" id="PTHR22930:SF281">
    <property type="entry name" value="NUCLEASE"/>
    <property type="match status" value="1"/>
</dbReference>
<evidence type="ECO:0000256" key="1">
    <source>
        <dbReference type="ARBA" id="ARBA00001968"/>
    </source>
</evidence>
<keyword evidence="7" id="KW-0539">Nucleus</keyword>
<comment type="similarity">
    <text evidence="3">Belongs to the HARBI1 family.</text>
</comment>
<dbReference type="Pfam" id="PF13359">
    <property type="entry name" value="DDE_Tnp_4"/>
    <property type="match status" value="1"/>
</dbReference>
<keyword evidence="6" id="KW-0378">Hydrolase</keyword>
<feature type="domain" description="DDE Tnp4" evidence="8">
    <location>
        <begin position="40"/>
        <end position="199"/>
    </location>
</feature>
<protein>
    <recommendedName>
        <fullName evidence="8">DDE Tnp4 domain-containing protein</fullName>
    </recommendedName>
</protein>
<dbReference type="AlphaFoldDB" id="A0AAP0S303"/>
<comment type="caution">
    <text evidence="9">The sequence shown here is derived from an EMBL/GenBank/DDBJ whole genome shotgun (WGS) entry which is preliminary data.</text>
</comment>
<organism evidence="9 10">
    <name type="scientific">Liquidambar formosana</name>
    <name type="common">Formosan gum</name>
    <dbReference type="NCBI Taxonomy" id="63359"/>
    <lineage>
        <taxon>Eukaryota</taxon>
        <taxon>Viridiplantae</taxon>
        <taxon>Streptophyta</taxon>
        <taxon>Embryophyta</taxon>
        <taxon>Tracheophyta</taxon>
        <taxon>Spermatophyta</taxon>
        <taxon>Magnoliopsida</taxon>
        <taxon>eudicotyledons</taxon>
        <taxon>Gunneridae</taxon>
        <taxon>Pentapetalae</taxon>
        <taxon>Saxifragales</taxon>
        <taxon>Altingiaceae</taxon>
        <taxon>Liquidambar</taxon>
    </lineage>
</organism>
<evidence type="ECO:0000256" key="5">
    <source>
        <dbReference type="ARBA" id="ARBA00022723"/>
    </source>
</evidence>
<accession>A0AAP0S303</accession>
<sequence length="267" mass="30808">MDSGGRELIIRQKCKREEEEMHEEEEEVEIMVLIGALGALDGTFVVLNVPVEDKPRYRNRKGNISTNVLGVCNANLKFVYILRGWEGSAADSRVLRDALRRRDDLKVPSDKYYLVDAGYTNGPGFLAPYRGTRYHLNLWSGNTPTNYKELFNFRHSSTGNTIERAFGLLKKRWAILRVACFYDVKTQVRIINACFILHNFIREEMLEDDLLNDVDEELENAPMLENEDVDEDNITAIKVTQEWTAFRDTLAMQMFEDYQARRAPVVG</sequence>
<evidence type="ECO:0000313" key="9">
    <source>
        <dbReference type="EMBL" id="KAK9286606.1"/>
    </source>
</evidence>
<dbReference type="GO" id="GO:0004518">
    <property type="term" value="F:nuclease activity"/>
    <property type="evidence" value="ECO:0007669"/>
    <property type="project" value="UniProtKB-KW"/>
</dbReference>